<comment type="caution">
    <text evidence="2">The sequence shown here is derived from an EMBL/GenBank/DDBJ whole genome shotgun (WGS) entry which is preliminary data.</text>
</comment>
<dbReference type="Proteomes" id="UP001193081">
    <property type="component" value="Unassembled WGS sequence"/>
</dbReference>
<dbReference type="RefSeq" id="WP_135479170.1">
    <property type="nucleotide sequence ID" value="NZ_SIJK02000026.1"/>
</dbReference>
<dbReference type="EMBL" id="SIJK02000026">
    <property type="protein sequence ID" value="MBP1466933.1"/>
    <property type="molecule type" value="Genomic_DNA"/>
</dbReference>
<protein>
    <submittedName>
        <fullName evidence="2">Zinc ribbon domain-containing protein</fullName>
    </submittedName>
</protein>
<evidence type="ECO:0000313" key="3">
    <source>
        <dbReference type="Proteomes" id="UP001193081"/>
    </source>
</evidence>
<dbReference type="SMART" id="SM00834">
    <property type="entry name" value="CxxC_CXXC_SSSS"/>
    <property type="match status" value="1"/>
</dbReference>
<proteinExistence type="predicted"/>
<gene>
    <name evidence="2" type="ORF">EYB53_014555</name>
</gene>
<dbReference type="InterPro" id="IPR013429">
    <property type="entry name" value="Regulatory_FmdB_Zinc_ribbon"/>
</dbReference>
<dbReference type="NCBIfam" id="TIGR02605">
    <property type="entry name" value="CxxC_CxxC_SSSS"/>
    <property type="match status" value="1"/>
</dbReference>
<name>A0ABS4DBV5_9CHLR</name>
<evidence type="ECO:0000259" key="1">
    <source>
        <dbReference type="SMART" id="SM00834"/>
    </source>
</evidence>
<organism evidence="2 3">
    <name type="scientific">Candidatus Chloroploca mongolica</name>
    <dbReference type="NCBI Taxonomy" id="2528176"/>
    <lineage>
        <taxon>Bacteria</taxon>
        <taxon>Bacillati</taxon>
        <taxon>Chloroflexota</taxon>
        <taxon>Chloroflexia</taxon>
        <taxon>Chloroflexales</taxon>
        <taxon>Chloroflexineae</taxon>
        <taxon>Oscillochloridaceae</taxon>
        <taxon>Candidatus Chloroploca</taxon>
    </lineage>
</organism>
<evidence type="ECO:0000313" key="2">
    <source>
        <dbReference type="EMBL" id="MBP1466933.1"/>
    </source>
</evidence>
<feature type="domain" description="Putative regulatory protein FmdB zinc ribbon" evidence="1">
    <location>
        <begin position="1"/>
        <end position="42"/>
    </location>
</feature>
<keyword evidence="3" id="KW-1185">Reference proteome</keyword>
<reference evidence="2 3" key="1">
    <citation type="submission" date="2021-03" db="EMBL/GenBank/DDBJ databases">
        <authorList>
            <person name="Grouzdev D.S."/>
        </authorList>
    </citation>
    <scope>NUCLEOTIDE SEQUENCE [LARGE SCALE GENOMIC DNA]</scope>
    <source>
        <strain evidence="2 3">M50-1</strain>
    </source>
</reference>
<sequence>MPLYIYLCPECDIELEERRAAWRVDDPVECPICHGLCLRQVANIASPARQDPAPIRYASPEQVARAMHGPACSCCRPRRRS</sequence>
<accession>A0ABS4DBV5</accession>